<dbReference type="STRING" id="1798492.A3C89_03355"/>
<evidence type="ECO:0000256" key="1">
    <source>
        <dbReference type="SAM" id="Phobius"/>
    </source>
</evidence>
<dbReference type="Proteomes" id="UP000178794">
    <property type="component" value="Unassembled WGS sequence"/>
</dbReference>
<reference evidence="2 3" key="1">
    <citation type="journal article" date="2016" name="Nat. Commun.">
        <title>Thousands of microbial genomes shed light on interconnected biogeochemical processes in an aquifer system.</title>
        <authorList>
            <person name="Anantharaman K."/>
            <person name="Brown C.T."/>
            <person name="Hug L.A."/>
            <person name="Sharon I."/>
            <person name="Castelle C.J."/>
            <person name="Probst A.J."/>
            <person name="Thomas B.C."/>
            <person name="Singh A."/>
            <person name="Wilkins M.J."/>
            <person name="Karaoz U."/>
            <person name="Brodie E.L."/>
            <person name="Williams K.H."/>
            <person name="Hubbard S.S."/>
            <person name="Banfield J.F."/>
        </authorList>
    </citation>
    <scope>NUCLEOTIDE SEQUENCE [LARGE SCALE GENOMIC DNA]</scope>
</reference>
<evidence type="ECO:0000313" key="2">
    <source>
        <dbReference type="EMBL" id="OGG59951.1"/>
    </source>
</evidence>
<accession>A0A1F6DEX7</accession>
<evidence type="ECO:0000313" key="3">
    <source>
        <dbReference type="Proteomes" id="UP000178794"/>
    </source>
</evidence>
<dbReference type="AlphaFoldDB" id="A0A1F6DEX7"/>
<keyword evidence="1" id="KW-0812">Transmembrane</keyword>
<feature type="transmembrane region" description="Helical" evidence="1">
    <location>
        <begin position="21"/>
        <end position="41"/>
    </location>
</feature>
<organism evidence="2 3">
    <name type="scientific">Candidatus Kaiserbacteria bacterium RIFCSPHIGHO2_02_FULL_50_50</name>
    <dbReference type="NCBI Taxonomy" id="1798492"/>
    <lineage>
        <taxon>Bacteria</taxon>
        <taxon>Candidatus Kaiseribacteriota</taxon>
    </lineage>
</organism>
<dbReference type="EMBL" id="MFLF01000012">
    <property type="protein sequence ID" value="OGG59951.1"/>
    <property type="molecule type" value="Genomic_DNA"/>
</dbReference>
<proteinExistence type="predicted"/>
<sequence length="196" mass="21339">MKKESSKIVYEVPASAERHPHTVPWIIAAVFALCVLGYGVWQYGPLDEGVYSVPVVSPEGNLGAYDAALVVAQKEAKAWQSSALVASFEPRETTNERGDALTWRFIFTSSAKEDVGYIVEVKDGEVTFKEEATVNALGVPMPSNAKTIDEAIAEVRAMSGRADAHIEGVEALSNEDGVWYWGVRTDKGTISVKMEK</sequence>
<protein>
    <submittedName>
        <fullName evidence="2">Uncharacterized protein</fullName>
    </submittedName>
</protein>
<gene>
    <name evidence="2" type="ORF">A3C89_03355</name>
</gene>
<keyword evidence="1" id="KW-1133">Transmembrane helix</keyword>
<name>A0A1F6DEX7_9BACT</name>
<keyword evidence="1" id="KW-0472">Membrane</keyword>
<comment type="caution">
    <text evidence="2">The sequence shown here is derived from an EMBL/GenBank/DDBJ whole genome shotgun (WGS) entry which is preliminary data.</text>
</comment>